<dbReference type="Gene3D" id="3.40.50.300">
    <property type="entry name" value="P-loop containing nucleotide triphosphate hydrolases"/>
    <property type="match status" value="1"/>
</dbReference>
<dbReference type="SUPFAM" id="SSF52047">
    <property type="entry name" value="RNI-like"/>
    <property type="match status" value="1"/>
</dbReference>
<keyword evidence="6" id="KW-0399">Innate immunity</keyword>
<evidence type="ECO:0000256" key="6">
    <source>
        <dbReference type="ARBA" id="ARBA00022588"/>
    </source>
</evidence>
<evidence type="ECO:0000313" key="21">
    <source>
        <dbReference type="Ensembl" id="ENSDLAP00005062603.2"/>
    </source>
</evidence>
<dbReference type="InterPro" id="IPR006574">
    <property type="entry name" value="PRY"/>
</dbReference>
<dbReference type="Pfam" id="PF17776">
    <property type="entry name" value="NLRC4_HD2"/>
    <property type="match status" value="1"/>
</dbReference>
<keyword evidence="12" id="KW-0391">Immunity</keyword>
<evidence type="ECO:0000256" key="15">
    <source>
        <dbReference type="ARBA" id="ARBA00023288"/>
    </source>
</evidence>
<proteinExistence type="inferred from homology"/>
<dbReference type="CDD" id="cd16040">
    <property type="entry name" value="SPRY_PRY_SNTX"/>
    <property type="match status" value="1"/>
</dbReference>
<evidence type="ECO:0000256" key="5">
    <source>
        <dbReference type="ARBA" id="ARBA00022490"/>
    </source>
</evidence>
<reference evidence="21" key="1">
    <citation type="submission" date="2025-08" db="UniProtKB">
        <authorList>
            <consortium name="Ensembl"/>
        </authorList>
    </citation>
    <scope>IDENTIFICATION</scope>
</reference>
<keyword evidence="8" id="KW-0677">Repeat</keyword>
<evidence type="ECO:0000256" key="2">
    <source>
        <dbReference type="ARBA" id="ARBA00004193"/>
    </source>
</evidence>
<dbReference type="PROSITE" id="PS50188">
    <property type="entry name" value="B302_SPRY"/>
    <property type="match status" value="1"/>
</dbReference>
<evidence type="ECO:0000256" key="4">
    <source>
        <dbReference type="ARBA" id="ARBA00022475"/>
    </source>
</evidence>
<dbReference type="Gene3D" id="3.80.10.10">
    <property type="entry name" value="Ribonuclease Inhibitor"/>
    <property type="match status" value="2"/>
</dbReference>
<dbReference type="SUPFAM" id="SSF47986">
    <property type="entry name" value="DEATH domain"/>
    <property type="match status" value="1"/>
</dbReference>
<keyword evidence="14" id="KW-0564">Palmitate</keyword>
<dbReference type="SUPFAM" id="SSF49899">
    <property type="entry name" value="Concanavalin A-like lectins/glucanases"/>
    <property type="match status" value="1"/>
</dbReference>
<dbReference type="GO" id="GO:0005737">
    <property type="term" value="C:cytoplasm"/>
    <property type="evidence" value="ECO:0007669"/>
    <property type="project" value="UniProtKB-SubCell"/>
</dbReference>
<keyword evidence="4" id="KW-1003">Cell membrane</keyword>
<keyword evidence="7" id="KW-0433">Leucine-rich repeat</keyword>
<evidence type="ECO:0000256" key="17">
    <source>
        <dbReference type="SAM" id="MobiDB-lite"/>
    </source>
</evidence>
<evidence type="ECO:0000259" key="19">
    <source>
        <dbReference type="PROSITE" id="PS50209"/>
    </source>
</evidence>
<dbReference type="Pfam" id="PF00619">
    <property type="entry name" value="CARD"/>
    <property type="match status" value="1"/>
</dbReference>
<gene>
    <name evidence="21" type="primary">LOC127356420</name>
</gene>
<accession>A0A8C4ITA4</accession>
<dbReference type="GO" id="GO:0045087">
    <property type="term" value="P:innate immune response"/>
    <property type="evidence" value="ECO:0007669"/>
    <property type="project" value="UniProtKB-KW"/>
</dbReference>
<reference evidence="21" key="2">
    <citation type="submission" date="2025-09" db="UniProtKB">
        <authorList>
            <consortium name="Ensembl"/>
        </authorList>
    </citation>
    <scope>IDENTIFICATION</scope>
</reference>
<dbReference type="InterPro" id="IPR043136">
    <property type="entry name" value="B30.2/SPRY_sf"/>
</dbReference>
<evidence type="ECO:0000256" key="10">
    <source>
        <dbReference type="ARBA" id="ARBA00022840"/>
    </source>
</evidence>
<dbReference type="PROSITE" id="PS50837">
    <property type="entry name" value="NACHT"/>
    <property type="match status" value="1"/>
</dbReference>
<dbReference type="Proteomes" id="UP000694389">
    <property type="component" value="Unassembled WGS sequence"/>
</dbReference>
<comment type="similarity">
    <text evidence="16">Belongs to the NOD1-NOD2 family.</text>
</comment>
<dbReference type="InterPro" id="IPR001611">
    <property type="entry name" value="Leu-rich_rpt"/>
</dbReference>
<dbReference type="InterPro" id="IPR003879">
    <property type="entry name" value="Butyrophylin_SPRY"/>
</dbReference>
<evidence type="ECO:0000256" key="11">
    <source>
        <dbReference type="ARBA" id="ARBA00022843"/>
    </source>
</evidence>
<feature type="domain" description="CARD" evidence="19">
    <location>
        <begin position="112"/>
        <end position="191"/>
    </location>
</feature>
<dbReference type="InterPro" id="IPR001870">
    <property type="entry name" value="B30.2/SPRY"/>
</dbReference>
<dbReference type="InterPro" id="IPR013320">
    <property type="entry name" value="ConA-like_dom_sf"/>
</dbReference>
<dbReference type="Gene3D" id="2.60.120.920">
    <property type="match status" value="1"/>
</dbReference>
<keyword evidence="15" id="KW-0449">Lipoprotein</keyword>
<keyword evidence="22" id="KW-1185">Reference proteome</keyword>
<dbReference type="Ensembl" id="ENSDLAT00005066247.2">
    <property type="protein sequence ID" value="ENSDLAP00005062603.2"/>
    <property type="gene ID" value="ENSDLAG00005026084.2"/>
</dbReference>
<keyword evidence="10" id="KW-0067">ATP-binding</keyword>
<dbReference type="InterPro" id="IPR041267">
    <property type="entry name" value="NLRP_HD2"/>
</dbReference>
<dbReference type="InterPro" id="IPR007111">
    <property type="entry name" value="NACHT_NTPase"/>
</dbReference>
<dbReference type="Gene3D" id="1.10.533.10">
    <property type="entry name" value="Death Domain, Fas"/>
    <property type="match status" value="1"/>
</dbReference>
<evidence type="ECO:0000256" key="1">
    <source>
        <dbReference type="ARBA" id="ARBA00004187"/>
    </source>
</evidence>
<feature type="compositionally biased region" description="Basic and acidic residues" evidence="17">
    <location>
        <begin position="14"/>
        <end position="28"/>
    </location>
</feature>
<dbReference type="FunFam" id="3.40.50.300:FF:000210">
    <property type="entry name" value="Si:dkey-16p6.1"/>
    <property type="match status" value="1"/>
</dbReference>
<evidence type="ECO:0000256" key="3">
    <source>
        <dbReference type="ARBA" id="ARBA00004496"/>
    </source>
</evidence>
<dbReference type="PRINTS" id="PR01407">
    <property type="entry name" value="BUTYPHLNCDUF"/>
</dbReference>
<feature type="region of interest" description="Disordered" evidence="17">
    <location>
        <begin position="1"/>
        <end position="41"/>
    </location>
</feature>
<dbReference type="InterPro" id="IPR032675">
    <property type="entry name" value="LRR_dom_sf"/>
</dbReference>
<dbReference type="SMART" id="SM00589">
    <property type="entry name" value="PRY"/>
    <property type="match status" value="1"/>
</dbReference>
<keyword evidence="13" id="KW-0472">Membrane</keyword>
<feature type="domain" description="NACHT" evidence="20">
    <location>
        <begin position="297"/>
        <end position="432"/>
    </location>
</feature>
<dbReference type="InterPro" id="IPR027417">
    <property type="entry name" value="P-loop_NTPase"/>
</dbReference>
<dbReference type="InterPro" id="IPR011029">
    <property type="entry name" value="DEATH-like_dom_sf"/>
</dbReference>
<organism evidence="21 22">
    <name type="scientific">Dicentrarchus labrax</name>
    <name type="common">European seabass</name>
    <name type="synonym">Morone labrax</name>
    <dbReference type="NCBI Taxonomy" id="13489"/>
    <lineage>
        <taxon>Eukaryota</taxon>
        <taxon>Metazoa</taxon>
        <taxon>Chordata</taxon>
        <taxon>Craniata</taxon>
        <taxon>Vertebrata</taxon>
        <taxon>Euteleostomi</taxon>
        <taxon>Actinopterygii</taxon>
        <taxon>Neopterygii</taxon>
        <taxon>Teleostei</taxon>
        <taxon>Neoteleostei</taxon>
        <taxon>Acanthomorphata</taxon>
        <taxon>Eupercaria</taxon>
        <taxon>Moronidae</taxon>
        <taxon>Dicentrarchus</taxon>
    </lineage>
</organism>
<dbReference type="PROSITE" id="PS50209">
    <property type="entry name" value="CARD"/>
    <property type="match status" value="1"/>
</dbReference>
<evidence type="ECO:0000256" key="14">
    <source>
        <dbReference type="ARBA" id="ARBA00023139"/>
    </source>
</evidence>
<dbReference type="InterPro" id="IPR041075">
    <property type="entry name" value="NOD1/2_WH"/>
</dbReference>
<dbReference type="InterPro" id="IPR029495">
    <property type="entry name" value="NACHT-assoc"/>
</dbReference>
<dbReference type="SUPFAM" id="SSF52540">
    <property type="entry name" value="P-loop containing nucleoside triphosphate hydrolases"/>
    <property type="match status" value="1"/>
</dbReference>
<evidence type="ECO:0008006" key="23">
    <source>
        <dbReference type="Google" id="ProtNLM"/>
    </source>
</evidence>
<dbReference type="Pfam" id="PF05729">
    <property type="entry name" value="NACHT"/>
    <property type="match status" value="1"/>
</dbReference>
<dbReference type="SMART" id="SM01288">
    <property type="entry name" value="FISNA"/>
    <property type="match status" value="1"/>
</dbReference>
<dbReference type="Pfam" id="PF17779">
    <property type="entry name" value="WHD_NOD2"/>
    <property type="match status" value="1"/>
</dbReference>
<dbReference type="Pfam" id="PF14484">
    <property type="entry name" value="FISNA"/>
    <property type="match status" value="1"/>
</dbReference>
<dbReference type="GO" id="GO:0042981">
    <property type="term" value="P:regulation of apoptotic process"/>
    <property type="evidence" value="ECO:0007669"/>
    <property type="project" value="InterPro"/>
</dbReference>
<evidence type="ECO:0000256" key="9">
    <source>
        <dbReference type="ARBA" id="ARBA00022741"/>
    </source>
</evidence>
<dbReference type="Pfam" id="PF00622">
    <property type="entry name" value="SPRY"/>
    <property type="match status" value="1"/>
</dbReference>
<dbReference type="PANTHER" id="PTHR24106">
    <property type="entry name" value="NACHT, LRR AND CARD DOMAINS-CONTAINING"/>
    <property type="match status" value="1"/>
</dbReference>
<dbReference type="GO" id="GO:0016323">
    <property type="term" value="C:basolateral plasma membrane"/>
    <property type="evidence" value="ECO:0007669"/>
    <property type="project" value="UniProtKB-SubCell"/>
</dbReference>
<dbReference type="GO" id="GO:0005524">
    <property type="term" value="F:ATP binding"/>
    <property type="evidence" value="ECO:0007669"/>
    <property type="project" value="UniProtKB-KW"/>
</dbReference>
<dbReference type="SMART" id="SM00368">
    <property type="entry name" value="LRR_RI"/>
    <property type="match status" value="7"/>
</dbReference>
<evidence type="ECO:0000259" key="18">
    <source>
        <dbReference type="PROSITE" id="PS50188"/>
    </source>
</evidence>
<evidence type="ECO:0000256" key="12">
    <source>
        <dbReference type="ARBA" id="ARBA00022859"/>
    </source>
</evidence>
<evidence type="ECO:0000256" key="16">
    <source>
        <dbReference type="ARBA" id="ARBA00038296"/>
    </source>
</evidence>
<protein>
    <recommendedName>
        <fullName evidence="23">Protein NLRC3</fullName>
    </recommendedName>
</protein>
<evidence type="ECO:0000256" key="8">
    <source>
        <dbReference type="ARBA" id="ARBA00022737"/>
    </source>
</evidence>
<dbReference type="Pfam" id="PF13516">
    <property type="entry name" value="LRR_6"/>
    <property type="match status" value="4"/>
</dbReference>
<name>A0A8C4ITA4_DICLA</name>
<keyword evidence="11" id="KW-0832">Ubl conjugation</keyword>
<keyword evidence="9" id="KW-0547">Nucleotide-binding</keyword>
<comment type="subcellular location">
    <subcellularLocation>
        <location evidence="1">Basolateral cell membrane</location>
    </subcellularLocation>
    <subcellularLocation>
        <location evidence="2">Cell membrane</location>
        <topology evidence="2">Lipid-anchor</topology>
    </subcellularLocation>
    <subcellularLocation>
        <location evidence="3">Cytoplasm</location>
    </subcellularLocation>
</comment>
<feature type="domain" description="B30.2/SPRY" evidence="18">
    <location>
        <begin position="1110"/>
        <end position="1302"/>
    </location>
</feature>
<dbReference type="Pfam" id="PF13765">
    <property type="entry name" value="PRY"/>
    <property type="match status" value="1"/>
</dbReference>
<evidence type="ECO:0000256" key="7">
    <source>
        <dbReference type="ARBA" id="ARBA00022614"/>
    </source>
</evidence>
<dbReference type="SMART" id="SM00449">
    <property type="entry name" value="SPRY"/>
    <property type="match status" value="1"/>
</dbReference>
<keyword evidence="5" id="KW-0963">Cytoplasm</keyword>
<sequence>MGSQCSKLRRGKSRGKECYKPDQKKDEVSTIVESGERSPFLQKRPCLQEEEEVVRETTNEETLGRKEKEETCSKKLGCLEKSSTLPQEYTVVEVNTPRPAISKTHDPDSSVTEEKEADWVDNNRAKLIQSVTSVMVIADEMVQRKIIHNEMYNNIKAARTSQEQMRELFKAIKGSKRAKSAFYRIFNDIHPDICGKDVTEVIRKHKAFLREKFRYEFEGTGTDRKDAKSLDRIYTELHIIHGESEHVNEQHEIWEIEDKARNQTAEGTKINCNDIFKSTPEGSVSSGQDRREERAIRIVMTKGIAGIGKTVSVKKFILDWADGGANQDLDFIFVLPFRELNLVLDDQFSLETLVKDFHPELKNIAVARIFANHKVLFIFDGLDESQLQLNFKTTKRLTDATKESSVDTLVTNLIREHLLPSALIWITSRPGAVHRIPRQFVYQWTEVKGFNNEQKIQYFEKRVEDKAVAERIINNISKSRSLYIMCHIPIFCWIAAKVLAWLLEKDNTQDENIKIPTTLTEMYTHFLCIQMQVATEKYDNQNESDKEMIFKSNEEFILKLGRMAFEHLKEGKIVFTVHDLNKYGIDILKAGVYCGLCTEIFKEENVFNRRKLYCFVHLTVQEYFAALFVYHSFASKKIDSPSLKDFLLIGSEEELKSILDADPVDLPVNELIEISIANSTLRKTGELDMFLRFLIGMSLQSTQKLLYGLIQQTDEHSEAVEEIRKSLIEIDLADCSGERCLNLVHCLIELKDSSLHDTVQQCLKQNHRPERQLSPVQCSALADLILMSNTPLDEFDLNKFRPSRRGIFRLLPAVRNSKKARISGVHVDAWLGETISSALRMSNSVLTELRLINSTFYSKGAKYLIDGLISPHCQLEALSLSGNGLSRNKCEKLASAIKSVISNLRELELSCSILNGSLCSVLSVGLNSPKLVKLRLNRNPQTADICKQLVTAFTSKPCYLRELELSYANFKDSEMEIFCTGLMNTNCTLEILSLGHNRLTEKGCNALASVLSSKHSHLAELDLSYNDLQDSGVMALCNALMNPHCGLKILRLSFCKVTGNGCAALASALRSDHCRLGELDLSFNHLTDQGVKLLSEIQRDSRCSLEKLNVDQNEEYWFDLELLRRYACDLTLDPNTADVNIILTEENKKATYVSEKQPYPDNPDRFACFQVLCEEGLTDRHYWEVECFSANFGMTYKSIARVSDCSAEMSLGKNEMSWCWFYEGAFYHNNSCLEFMDCATHSSTIGVYLDWPAGILSFFEVFPDTLTHLYTVRTTFTEPLHPGFCLYPLGNSNIKIMPLSLH</sequence>
<evidence type="ECO:0000259" key="20">
    <source>
        <dbReference type="PROSITE" id="PS50837"/>
    </source>
</evidence>
<evidence type="ECO:0000313" key="22">
    <source>
        <dbReference type="Proteomes" id="UP000694389"/>
    </source>
</evidence>
<dbReference type="InterPro" id="IPR051261">
    <property type="entry name" value="NLR"/>
</dbReference>
<dbReference type="InterPro" id="IPR001315">
    <property type="entry name" value="CARD"/>
</dbReference>
<dbReference type="GeneTree" id="ENSGT01150000286911"/>
<evidence type="ECO:0000256" key="13">
    <source>
        <dbReference type="ARBA" id="ARBA00023136"/>
    </source>
</evidence>
<dbReference type="InterPro" id="IPR003877">
    <property type="entry name" value="SPRY_dom"/>
</dbReference>